<gene>
    <name evidence="1" type="ORF">SAMN05428964_11312</name>
</gene>
<protein>
    <recommendedName>
        <fullName evidence="3">Antitoxin Xre/MbcA/ParS-like toxin-binding domain-containing protein</fullName>
    </recommendedName>
</protein>
<proteinExistence type="predicted"/>
<dbReference type="Proteomes" id="UP000219068">
    <property type="component" value="Unassembled WGS sequence"/>
</dbReference>
<evidence type="ECO:0008006" key="3">
    <source>
        <dbReference type="Google" id="ProtNLM"/>
    </source>
</evidence>
<sequence length="128" mass="14518">MTAAHLSQNSRATAVALKAYRNIADNWALSALQAAALADMSPGKWRGARRPNYRGRINVDQMLRLSALIGIYRSLELYFDTPIARSWILLPNQGPLFAGDKPVERMIDRGLPYMLNVRHYLEDRLEGY</sequence>
<evidence type="ECO:0000313" key="2">
    <source>
        <dbReference type="Proteomes" id="UP000219068"/>
    </source>
</evidence>
<dbReference type="RefSeq" id="WP_097053797.1">
    <property type="nucleotide sequence ID" value="NZ_OBMM01000013.1"/>
</dbReference>
<evidence type="ECO:0000313" key="1">
    <source>
        <dbReference type="EMBL" id="SOC31104.1"/>
    </source>
</evidence>
<dbReference type="AlphaFoldDB" id="A0A285TYP7"/>
<dbReference type="EMBL" id="OBMM01000013">
    <property type="protein sequence ID" value="SOC31104.1"/>
    <property type="molecule type" value="Genomic_DNA"/>
</dbReference>
<accession>A0A285TYP7</accession>
<name>A0A285TYP7_9PROT</name>
<reference evidence="1 2" key="1">
    <citation type="submission" date="2017-08" db="EMBL/GenBank/DDBJ databases">
        <authorList>
            <person name="de Groot N.N."/>
        </authorList>
    </citation>
    <scope>NUCLEOTIDE SEQUENCE [LARGE SCALE GENOMIC DNA]</scope>
    <source>
        <strain evidence="1 2">USBA 78</strain>
    </source>
</reference>
<organism evidence="1 2">
    <name type="scientific">Thalassospira xiamenensis</name>
    <dbReference type="NCBI Taxonomy" id="220697"/>
    <lineage>
        <taxon>Bacteria</taxon>
        <taxon>Pseudomonadati</taxon>
        <taxon>Pseudomonadota</taxon>
        <taxon>Alphaproteobacteria</taxon>
        <taxon>Rhodospirillales</taxon>
        <taxon>Thalassospiraceae</taxon>
        <taxon>Thalassospira</taxon>
    </lineage>
</organism>